<dbReference type="Proteomes" id="UP000232688">
    <property type="component" value="Unassembled WGS sequence"/>
</dbReference>
<reference evidence="2 6" key="1">
    <citation type="submission" date="2016-04" db="EMBL/GenBank/DDBJ databases">
        <title>Genome analyses suggest a sexual origin of heterokaryosis in a supposedly ancient asexual fungus.</title>
        <authorList>
            <person name="Ropars J."/>
            <person name="Sedzielewska K."/>
            <person name="Noel J."/>
            <person name="Charron P."/>
            <person name="Farinelli L."/>
            <person name="Marton T."/>
            <person name="Kruger M."/>
            <person name="Pelin A."/>
            <person name="Brachmann A."/>
            <person name="Corradi N."/>
        </authorList>
    </citation>
    <scope>NUCLEOTIDE SEQUENCE [LARGE SCALE GENOMIC DNA]</scope>
    <source>
        <strain evidence="2 6">A5</strain>
    </source>
</reference>
<reference evidence="2 6" key="2">
    <citation type="submission" date="2017-09" db="EMBL/GenBank/DDBJ databases">
        <title>Extensive intraspecific genome diversity in a model arbuscular mycorrhizal fungus.</title>
        <authorList>
            <person name="Chen E.C."/>
            <person name="Morin E."/>
            <person name="Beaudet D."/>
            <person name="Noel J."/>
            <person name="Ndikumana S."/>
            <person name="Charron P."/>
            <person name="St-Onge C."/>
            <person name="Giorgi J."/>
            <person name="Grigoriev I.V."/>
            <person name="Roux C."/>
            <person name="Martin F.M."/>
            <person name="Corradi N."/>
        </authorList>
    </citation>
    <scope>NUCLEOTIDE SEQUENCE [LARGE SCALE GENOMIC DNA]</scope>
    <source>
        <strain evidence="2 6">A5</strain>
    </source>
</reference>
<dbReference type="EMBL" id="LLXH01002964">
    <property type="protein sequence ID" value="PKC54824.1"/>
    <property type="molecule type" value="Genomic_DNA"/>
</dbReference>
<evidence type="ECO:0000313" key="3">
    <source>
        <dbReference type="EMBL" id="PKC54824.1"/>
    </source>
</evidence>
<proteinExistence type="predicted"/>
<evidence type="ECO:0000313" key="2">
    <source>
        <dbReference type="EMBL" id="PKB99129.1"/>
    </source>
</evidence>
<reference evidence="3 5" key="3">
    <citation type="submission" date="2017-10" db="EMBL/GenBank/DDBJ databases">
        <title>Extensive intraspecific genome diversity in a model arbuscular mycorrhizal fungus.</title>
        <authorList>
            <person name="Chen E.C.H."/>
            <person name="Morin E."/>
            <person name="Baudet D."/>
            <person name="Noel J."/>
            <person name="Ndikumana S."/>
            <person name="Charron P."/>
            <person name="St-Onge C."/>
            <person name="Giorgi J."/>
            <person name="Grigoriev I.V."/>
            <person name="Roux C."/>
            <person name="Martin F.M."/>
            <person name="Corradi N."/>
        </authorList>
    </citation>
    <scope>NUCLEOTIDE SEQUENCE [LARGE SCALE GENOMIC DNA]</scope>
    <source>
        <strain evidence="3 5">A1</strain>
    </source>
</reference>
<gene>
    <name evidence="3" type="ORF">RhiirA1_403353</name>
    <name evidence="4" type="ORF">RhiirA1_492984</name>
    <name evidence="2" type="ORF">RhiirA5_383424</name>
</gene>
<evidence type="ECO:0000313" key="5">
    <source>
        <dbReference type="Proteomes" id="UP000232688"/>
    </source>
</evidence>
<dbReference type="EMBL" id="LLXH01001333">
    <property type="protein sequence ID" value="PKC59408.1"/>
    <property type="molecule type" value="Genomic_DNA"/>
</dbReference>
<sequence>MIVHKINLTEEELGKYLRGEEQIKIEIHDKNEVIIEKKILAKKTTNNGGKRKSCGVCEENAEIKKRKKEDKVEKFIKEVSTPIKGNERMTLESQFTGIDNQNEEINDIENLVEKYLDLGDINSRAIQKWYFLGRDFERKVEEMKNQGRKKKSEQTARRDLYNEMMGLLVKGDEDAEEKLRVRGALKERMQGAVKIYELFIEIGQDKINRIKETFVTTIIKFTESEKKEIIGHFRN</sequence>
<feature type="coiled-coil region" evidence="1">
    <location>
        <begin position="58"/>
        <end position="118"/>
    </location>
</feature>
<dbReference type="VEuPathDB" id="FungiDB:RhiirA1_492984"/>
<accession>A0A2N0QUU6</accession>
<name>A0A2N0QUU6_9GLOM</name>
<dbReference type="AlphaFoldDB" id="A0A2N0QUU6"/>
<evidence type="ECO:0000313" key="6">
    <source>
        <dbReference type="Proteomes" id="UP000232722"/>
    </source>
</evidence>
<evidence type="ECO:0000256" key="1">
    <source>
        <dbReference type="SAM" id="Coils"/>
    </source>
</evidence>
<reference evidence="3 5" key="4">
    <citation type="submission" date="2017-10" db="EMBL/GenBank/DDBJ databases">
        <title>Genome analyses suggest a sexual origin of heterokaryosis in a supposedly ancient asexual fungus.</title>
        <authorList>
            <person name="Corradi N."/>
            <person name="Sedzielewska K."/>
            <person name="Noel J."/>
            <person name="Charron P."/>
            <person name="Farinelli L."/>
            <person name="Marton T."/>
            <person name="Kruger M."/>
            <person name="Pelin A."/>
            <person name="Brachmann A."/>
            <person name="Corradi N."/>
        </authorList>
    </citation>
    <scope>NUCLEOTIDE SEQUENCE [LARGE SCALE GENOMIC DNA]</scope>
    <source>
        <strain evidence="3 5">A1</strain>
    </source>
</reference>
<organism evidence="3 5">
    <name type="scientific">Rhizophagus irregularis</name>
    <dbReference type="NCBI Taxonomy" id="588596"/>
    <lineage>
        <taxon>Eukaryota</taxon>
        <taxon>Fungi</taxon>
        <taxon>Fungi incertae sedis</taxon>
        <taxon>Mucoromycota</taxon>
        <taxon>Glomeromycotina</taxon>
        <taxon>Glomeromycetes</taxon>
        <taxon>Glomerales</taxon>
        <taxon>Glomeraceae</taxon>
        <taxon>Rhizophagus</taxon>
    </lineage>
</organism>
<evidence type="ECO:0000313" key="4">
    <source>
        <dbReference type="EMBL" id="PKC59408.1"/>
    </source>
</evidence>
<dbReference type="VEuPathDB" id="FungiDB:RhiirFUN_010004"/>
<dbReference type="VEuPathDB" id="FungiDB:RhiirA1_403353"/>
<comment type="caution">
    <text evidence="3">The sequence shown here is derived from an EMBL/GenBank/DDBJ whole genome shotgun (WGS) entry which is preliminary data.</text>
</comment>
<dbReference type="EMBL" id="LLXJ01002321">
    <property type="protein sequence ID" value="PKB99129.1"/>
    <property type="molecule type" value="Genomic_DNA"/>
</dbReference>
<keyword evidence="1" id="KW-0175">Coiled coil</keyword>
<dbReference type="Proteomes" id="UP000232722">
    <property type="component" value="Unassembled WGS sequence"/>
</dbReference>
<protein>
    <submittedName>
        <fullName evidence="3">Uncharacterized protein</fullName>
    </submittedName>
</protein>